<organism evidence="4 5">
    <name type="scientific">Brachionus plicatilis</name>
    <name type="common">Marine rotifer</name>
    <name type="synonym">Brachionus muelleri</name>
    <dbReference type="NCBI Taxonomy" id="10195"/>
    <lineage>
        <taxon>Eukaryota</taxon>
        <taxon>Metazoa</taxon>
        <taxon>Spiralia</taxon>
        <taxon>Gnathifera</taxon>
        <taxon>Rotifera</taxon>
        <taxon>Eurotatoria</taxon>
        <taxon>Monogononta</taxon>
        <taxon>Pseudotrocha</taxon>
        <taxon>Ploima</taxon>
        <taxon>Brachionidae</taxon>
        <taxon>Brachionus</taxon>
    </lineage>
</organism>
<dbReference type="STRING" id="10195.A0A3M7PN52"/>
<evidence type="ECO:0000256" key="2">
    <source>
        <dbReference type="ARBA" id="ARBA00023026"/>
    </source>
</evidence>
<dbReference type="PANTHER" id="PTHR34997:SF1">
    <property type="entry name" value="PEPTIDOGLYCAN-BINDING LYSIN DOMAIN"/>
    <property type="match status" value="1"/>
</dbReference>
<proteinExistence type="predicted"/>
<feature type="domain" description="LysM" evidence="3">
    <location>
        <begin position="59"/>
        <end position="103"/>
    </location>
</feature>
<feature type="domain" description="LysM" evidence="3">
    <location>
        <begin position="124"/>
        <end position="167"/>
    </location>
</feature>
<name>A0A3M7PN52_BRAPC</name>
<evidence type="ECO:0000313" key="4">
    <source>
        <dbReference type="EMBL" id="RNA00404.1"/>
    </source>
</evidence>
<keyword evidence="5" id="KW-1185">Reference proteome</keyword>
<dbReference type="Gene3D" id="3.10.350.10">
    <property type="entry name" value="LysM domain"/>
    <property type="match status" value="3"/>
</dbReference>
<gene>
    <name evidence="4" type="ORF">BpHYR1_050680</name>
</gene>
<dbReference type="InterPro" id="IPR018392">
    <property type="entry name" value="LysM"/>
</dbReference>
<evidence type="ECO:0000313" key="5">
    <source>
        <dbReference type="Proteomes" id="UP000276133"/>
    </source>
</evidence>
<dbReference type="CDD" id="cd00118">
    <property type="entry name" value="LysM"/>
    <property type="match status" value="3"/>
</dbReference>
<keyword evidence="2" id="KW-0843">Virulence</keyword>
<reference evidence="4 5" key="1">
    <citation type="journal article" date="2018" name="Sci. Rep.">
        <title>Genomic signatures of local adaptation to the degree of environmental predictability in rotifers.</title>
        <authorList>
            <person name="Franch-Gras L."/>
            <person name="Hahn C."/>
            <person name="Garcia-Roger E.M."/>
            <person name="Carmona M.J."/>
            <person name="Serra M."/>
            <person name="Gomez A."/>
        </authorList>
    </citation>
    <scope>NUCLEOTIDE SEQUENCE [LARGE SCALE GENOMIC DNA]</scope>
    <source>
        <strain evidence="4">HYR1</strain>
    </source>
</reference>
<dbReference type="GO" id="GO:0008061">
    <property type="term" value="F:chitin binding"/>
    <property type="evidence" value="ECO:0007669"/>
    <property type="project" value="UniProtKB-KW"/>
</dbReference>
<keyword evidence="1" id="KW-0147">Chitin-binding</keyword>
<dbReference type="PROSITE" id="PS51782">
    <property type="entry name" value="LYSM"/>
    <property type="match status" value="2"/>
</dbReference>
<evidence type="ECO:0000256" key="1">
    <source>
        <dbReference type="ARBA" id="ARBA00022669"/>
    </source>
</evidence>
<dbReference type="InterPro" id="IPR052210">
    <property type="entry name" value="LysM1-like"/>
</dbReference>
<dbReference type="OrthoDB" id="5853467at2759"/>
<evidence type="ECO:0000259" key="3">
    <source>
        <dbReference type="PROSITE" id="PS51782"/>
    </source>
</evidence>
<dbReference type="AlphaFoldDB" id="A0A3M7PN52"/>
<sequence length="167" mass="17867">NNYQVRAGDTCSSMAGASSNYFYQLNTGINCNNLQVGQTVCLPYGSNYATLNGYYSGCQNYVTKAGDSCANLASQSGVPINQFYNLNGYLNCNNLQAGQSVCLPTGTAGTSMSGYSSGNRCYGRQYTIQNGDTCWSVAQRFGTSVEQLQTCTALNCNNLQPGQVISY</sequence>
<protein>
    <submittedName>
        <fullName evidence="4">Peptidoglycan-binding</fullName>
    </submittedName>
</protein>
<accession>A0A3M7PN52</accession>
<dbReference type="EMBL" id="REGN01009769">
    <property type="protein sequence ID" value="RNA00404.1"/>
    <property type="molecule type" value="Genomic_DNA"/>
</dbReference>
<dbReference type="PANTHER" id="PTHR34997">
    <property type="entry name" value="AM15"/>
    <property type="match status" value="1"/>
</dbReference>
<comment type="caution">
    <text evidence="4">The sequence shown here is derived from an EMBL/GenBank/DDBJ whole genome shotgun (WGS) entry which is preliminary data.</text>
</comment>
<feature type="non-terminal residue" evidence="4">
    <location>
        <position position="1"/>
    </location>
</feature>
<dbReference type="SUPFAM" id="SSF54106">
    <property type="entry name" value="LysM domain"/>
    <property type="match status" value="3"/>
</dbReference>
<dbReference type="SMART" id="SM00257">
    <property type="entry name" value="LysM"/>
    <property type="match status" value="3"/>
</dbReference>
<dbReference type="Pfam" id="PF01476">
    <property type="entry name" value="LysM"/>
    <property type="match status" value="3"/>
</dbReference>
<dbReference type="Proteomes" id="UP000276133">
    <property type="component" value="Unassembled WGS sequence"/>
</dbReference>
<dbReference type="InterPro" id="IPR036779">
    <property type="entry name" value="LysM_dom_sf"/>
</dbReference>